<dbReference type="SUPFAM" id="SSF50978">
    <property type="entry name" value="WD40 repeat-like"/>
    <property type="match status" value="1"/>
</dbReference>
<evidence type="ECO:0000256" key="1">
    <source>
        <dbReference type="ARBA" id="ARBA00022574"/>
    </source>
</evidence>
<dbReference type="InterPro" id="IPR015943">
    <property type="entry name" value="WD40/YVTN_repeat-like_dom_sf"/>
</dbReference>
<evidence type="ECO:0000256" key="2">
    <source>
        <dbReference type="ARBA" id="ARBA00022664"/>
    </source>
</evidence>
<dbReference type="EMBL" id="JAVRQU010000001">
    <property type="protein sequence ID" value="KAK5707677.1"/>
    <property type="molecule type" value="Genomic_DNA"/>
</dbReference>
<organism evidence="9 10">
    <name type="scientific">Elasticomyces elasticus</name>
    <dbReference type="NCBI Taxonomy" id="574655"/>
    <lineage>
        <taxon>Eukaryota</taxon>
        <taxon>Fungi</taxon>
        <taxon>Dikarya</taxon>
        <taxon>Ascomycota</taxon>
        <taxon>Pezizomycotina</taxon>
        <taxon>Dothideomycetes</taxon>
        <taxon>Dothideomycetidae</taxon>
        <taxon>Mycosphaerellales</taxon>
        <taxon>Teratosphaeriaceae</taxon>
        <taxon>Elasticomyces</taxon>
    </lineage>
</organism>
<evidence type="ECO:0000256" key="3">
    <source>
        <dbReference type="ARBA" id="ARBA00022737"/>
    </source>
</evidence>
<dbReference type="CDD" id="cd00200">
    <property type="entry name" value="WD40"/>
    <property type="match status" value="1"/>
</dbReference>
<dbReference type="InterPro" id="IPR020472">
    <property type="entry name" value="WD40_PAC1"/>
</dbReference>
<feature type="repeat" description="WD" evidence="7">
    <location>
        <begin position="197"/>
        <end position="238"/>
    </location>
</feature>
<sequence length="371" mass="39920">MADFAFTRQDETSVASATTKTVPLTCHGHSRPITHLSFSSLLPSTTQNPSNPQITSPSNPSATPQYHLISSSKDSHPILRQGSTGDWIGTLISHKGAVWSCRLSSDSSLAATGSADFSAKVWDTFTGECLVTLPHGHIVRAVAFPPGNEDGVGGGEGRPRWLATGGMEKKLLIFDLSKIVDGEAVEGKDVPVYEVGAGVHGGAIKSIVWSRDPNILTTASDDKILRWWDLRTREMIASYTLDALPSSCELNSGLSPSDPLDAVLSVAAGKSVYFFDGAQPGKLLKQIKMPRDVASVAFNGEARKFVTGSPSDTWVRVWDFDTEQEVETGRGHHGPVWTTAFSPDGKLYATGSEDGTVKLWKFTQGAYGLWR</sequence>
<dbReference type="InterPro" id="IPR036322">
    <property type="entry name" value="WD40_repeat_dom_sf"/>
</dbReference>
<keyword evidence="2" id="KW-0507">mRNA processing</keyword>
<dbReference type="Proteomes" id="UP001310594">
    <property type="component" value="Unassembled WGS sequence"/>
</dbReference>
<protein>
    <recommendedName>
        <fullName evidence="6">Serine-threonine kinase receptor-associated protein</fullName>
    </recommendedName>
</protein>
<dbReference type="InterPro" id="IPR001680">
    <property type="entry name" value="WD40_rpt"/>
</dbReference>
<dbReference type="SMART" id="SM00320">
    <property type="entry name" value="WD40"/>
    <property type="match status" value="6"/>
</dbReference>
<evidence type="ECO:0000256" key="4">
    <source>
        <dbReference type="ARBA" id="ARBA00023187"/>
    </source>
</evidence>
<feature type="region of interest" description="Disordered" evidence="8">
    <location>
        <begin position="40"/>
        <end position="67"/>
    </location>
</feature>
<dbReference type="Pfam" id="PF00400">
    <property type="entry name" value="WD40"/>
    <property type="match status" value="4"/>
</dbReference>
<dbReference type="GO" id="GO:0003723">
    <property type="term" value="F:RNA binding"/>
    <property type="evidence" value="ECO:0007669"/>
    <property type="project" value="TreeGrafter"/>
</dbReference>
<keyword evidence="1 7" id="KW-0853">WD repeat</keyword>
<dbReference type="GO" id="GO:0032797">
    <property type="term" value="C:SMN complex"/>
    <property type="evidence" value="ECO:0007669"/>
    <property type="project" value="TreeGrafter"/>
</dbReference>
<evidence type="ECO:0000256" key="6">
    <source>
        <dbReference type="ARBA" id="ARBA00040390"/>
    </source>
</evidence>
<feature type="repeat" description="WD" evidence="7">
    <location>
        <begin position="91"/>
        <end position="132"/>
    </location>
</feature>
<feature type="repeat" description="WD" evidence="7">
    <location>
        <begin position="329"/>
        <end position="365"/>
    </location>
</feature>
<comment type="similarity">
    <text evidence="5">Belongs to the WD repeat STRAP family.</text>
</comment>
<keyword evidence="4" id="KW-0508">mRNA splicing</keyword>
<dbReference type="AlphaFoldDB" id="A0AAN7VX41"/>
<evidence type="ECO:0000313" key="10">
    <source>
        <dbReference type="Proteomes" id="UP001310594"/>
    </source>
</evidence>
<reference evidence="9" key="1">
    <citation type="submission" date="2023-08" db="EMBL/GenBank/DDBJ databases">
        <title>Black Yeasts Isolated from many extreme environments.</title>
        <authorList>
            <person name="Coleine C."/>
            <person name="Stajich J.E."/>
            <person name="Selbmann L."/>
        </authorList>
    </citation>
    <scope>NUCLEOTIDE SEQUENCE</scope>
    <source>
        <strain evidence="9">CCFEE 5810</strain>
    </source>
</reference>
<accession>A0AAN7VX41</accession>
<dbReference type="PROSITE" id="PS50082">
    <property type="entry name" value="WD_REPEATS_2"/>
    <property type="match status" value="3"/>
</dbReference>
<dbReference type="Gene3D" id="2.130.10.10">
    <property type="entry name" value="YVTN repeat-like/Quinoprotein amine dehydrogenase"/>
    <property type="match status" value="3"/>
</dbReference>
<comment type="caution">
    <text evidence="9">The sequence shown here is derived from an EMBL/GenBank/DDBJ whole genome shotgun (WGS) entry which is preliminary data.</text>
</comment>
<dbReference type="PRINTS" id="PR00320">
    <property type="entry name" value="GPROTEINBRPT"/>
</dbReference>
<evidence type="ECO:0000256" key="5">
    <source>
        <dbReference type="ARBA" id="ARBA00038394"/>
    </source>
</evidence>
<gene>
    <name evidence="9" type="ORF">LTR97_000215</name>
</gene>
<keyword evidence="3" id="KW-0677">Repeat</keyword>
<evidence type="ECO:0000313" key="9">
    <source>
        <dbReference type="EMBL" id="KAK5707677.1"/>
    </source>
</evidence>
<evidence type="ECO:0000256" key="7">
    <source>
        <dbReference type="PROSITE-ProRule" id="PRU00221"/>
    </source>
</evidence>
<dbReference type="PANTHER" id="PTHR19877">
    <property type="entry name" value="EUKARYOTIC TRANSLATION INITIATION FACTOR 3 SUBUNIT I"/>
    <property type="match status" value="1"/>
</dbReference>
<evidence type="ECO:0000256" key="8">
    <source>
        <dbReference type="SAM" id="MobiDB-lite"/>
    </source>
</evidence>
<name>A0AAN7VX41_9PEZI</name>
<dbReference type="PANTHER" id="PTHR19877:SF13">
    <property type="entry name" value="SERINE-THREONINE KINASE RECEPTOR-ASSOCIATED PROTEIN"/>
    <property type="match status" value="1"/>
</dbReference>
<proteinExistence type="inferred from homology"/>
<dbReference type="PROSITE" id="PS50294">
    <property type="entry name" value="WD_REPEATS_REGION"/>
    <property type="match status" value="3"/>
</dbReference>
<dbReference type="GO" id="GO:0000387">
    <property type="term" value="P:spliceosomal snRNP assembly"/>
    <property type="evidence" value="ECO:0007669"/>
    <property type="project" value="TreeGrafter"/>
</dbReference>